<organism evidence="3 4">
    <name type="scientific">Penicillium steckii</name>
    <dbReference type="NCBI Taxonomy" id="303698"/>
    <lineage>
        <taxon>Eukaryota</taxon>
        <taxon>Fungi</taxon>
        <taxon>Dikarya</taxon>
        <taxon>Ascomycota</taxon>
        <taxon>Pezizomycotina</taxon>
        <taxon>Eurotiomycetes</taxon>
        <taxon>Eurotiomycetidae</taxon>
        <taxon>Eurotiales</taxon>
        <taxon>Aspergillaceae</taxon>
        <taxon>Penicillium</taxon>
    </lineage>
</organism>
<keyword evidence="4" id="KW-1185">Reference proteome</keyword>
<feature type="region of interest" description="Disordered" evidence="1">
    <location>
        <begin position="966"/>
        <end position="1066"/>
    </location>
</feature>
<comment type="caution">
    <text evidence="3">The sequence shown here is derived from an EMBL/GenBank/DDBJ whole genome shotgun (WGS) entry which is preliminary data.</text>
</comment>
<feature type="compositionally biased region" description="Polar residues" evidence="1">
    <location>
        <begin position="552"/>
        <end position="568"/>
    </location>
</feature>
<dbReference type="Proteomes" id="UP000191285">
    <property type="component" value="Unassembled WGS sequence"/>
</dbReference>
<evidence type="ECO:0000256" key="1">
    <source>
        <dbReference type="SAM" id="MobiDB-lite"/>
    </source>
</evidence>
<feature type="compositionally biased region" description="Polar residues" evidence="1">
    <location>
        <begin position="986"/>
        <end position="995"/>
    </location>
</feature>
<evidence type="ECO:0000313" key="3">
    <source>
        <dbReference type="EMBL" id="OQE23785.1"/>
    </source>
</evidence>
<evidence type="ECO:0000313" key="4">
    <source>
        <dbReference type="Proteomes" id="UP000191285"/>
    </source>
</evidence>
<dbReference type="SMART" id="SM00355">
    <property type="entry name" value="ZnF_C2H2"/>
    <property type="match status" value="3"/>
</dbReference>
<dbReference type="InterPro" id="IPR013087">
    <property type="entry name" value="Znf_C2H2_type"/>
</dbReference>
<dbReference type="EMBL" id="MLKD01000008">
    <property type="protein sequence ID" value="OQE23785.1"/>
    <property type="molecule type" value="Genomic_DNA"/>
</dbReference>
<dbReference type="PANTHER" id="PTHR35391">
    <property type="entry name" value="C2H2-TYPE DOMAIN-CONTAINING PROTEIN-RELATED"/>
    <property type="match status" value="1"/>
</dbReference>
<sequence length="1066" mass="120886">MADEPESLSRDPFPFTLSMEVEEDIEEEIETFVRFKRRGEYEQAHRVFQQCLSKHLSFFPVVAEYADLLWEQGKYQVLSEFLDIQLQYMETAFEEEEIELLRIMRCLVLIHTKGALRSALGQADRSWDFLYCRREMVPFGTLPSDVEIHIFEMYISIIVFAFDTSNWVNLKDMKCPWDVCGSLMGWNPECCGFVQWYETLSEMGRLWDASRVLIILLKVLPRLMYQDIMVLLGNRCFGDISTTVPVSQMSEMDQLVARTTSMSRAKAMIDLTFLASAHDPSSTLWMEMYDIAYSYHQVGDSLSLMISNGNEFNLHRLRVKVQNTSFKQVHKLLVDPKASIDFEELPRQYFNKDLMHLDPQCYIACHIQALPNYLLGRSDSRVWIFDFESIMNLQLNEQRDLTGFIRTCDLCCTIAGGLMNGSTPFVKALLSPGIDYYFHSHASAQGLATQEAAATLFSQLYSALSEATSQEFNIPLYQWAIRRNLAKLEATTLLNDSSIKNASITSSDGFLSKPITVKDLSTIATHVKAVRETRVRPHLSENIRQRSHSRQIETASLLTSNPEVSHTSGGEDEEDQALTSDNDLVMQYPPATALPEPTFEGFKAHIMRLDPCLEPALIHRFANAQVQRYQNLVELRQKHSAAVANRSCKAGKYCNALGGQPVLLQQETMVADAEAEQSQPRVQDCSQSGDRQYIQYSVDRPNLWNKAIAAAQFPRGIPLPPVSQLPAQFECPICFQVKEIQKPSGWTKHVREDMQPYSCSFPDCVEPKLFRRKADWVRHENEQHRRLEQWKCPYLDCSQTCYHKSSFVQHLIQEHKIHEQKSWDFPQIVADCRHEFERNPSEEPCRFCRHVCTSWKKLTVHLGKHMEQLAMSVLELAKQSSVDPGLVSDVSGFDSHASALSASAPAVFQAHSKDPDDTSAPLARQKYPANDGSPPASHAFAYDMPLSGYSSTPGTQISIEPESIDMLDDPYSSYDMDQFDQVPPLHQNSSSSYPSPYTAVPRPQTPEPNPKAVMSSHSLSSQPPPQTALSKSHSQNQSSFHPKQAGHHTANQPVAPNGPETPQPYR</sequence>
<accession>A0A1V6TBN4</accession>
<proteinExistence type="predicted"/>
<dbReference type="InterPro" id="IPR058925">
    <property type="entry name" value="zf-C2H2_AcuF"/>
</dbReference>
<reference evidence="4" key="1">
    <citation type="journal article" date="2017" name="Nat. Microbiol.">
        <title>Global analysis of biosynthetic gene clusters reveals vast potential of secondary metabolite production in Penicillium species.</title>
        <authorList>
            <person name="Nielsen J.C."/>
            <person name="Grijseels S."/>
            <person name="Prigent S."/>
            <person name="Ji B."/>
            <person name="Dainat J."/>
            <person name="Nielsen K.F."/>
            <person name="Frisvad J.C."/>
            <person name="Workman M."/>
            <person name="Nielsen J."/>
        </authorList>
    </citation>
    <scope>NUCLEOTIDE SEQUENCE [LARGE SCALE GENOMIC DNA]</scope>
    <source>
        <strain evidence="4">IBT 24891</strain>
    </source>
</reference>
<dbReference type="OrthoDB" id="5315052at2759"/>
<evidence type="ECO:0000259" key="2">
    <source>
        <dbReference type="PROSITE" id="PS00028"/>
    </source>
</evidence>
<dbReference type="Pfam" id="PF26082">
    <property type="entry name" value="zf-C2H2_AcuF"/>
    <property type="match status" value="1"/>
</dbReference>
<name>A0A1V6TBN4_9EURO</name>
<dbReference type="PANTHER" id="PTHR35391:SF3">
    <property type="entry name" value="FINGER DOMAIN PROTEIN, PUTATIVE (AFU_ORTHOLOGUE AFUA_8G04300)-RELATED"/>
    <property type="match status" value="1"/>
</dbReference>
<feature type="region of interest" description="Disordered" evidence="1">
    <location>
        <begin position="539"/>
        <end position="577"/>
    </location>
</feature>
<feature type="compositionally biased region" description="Polar residues" evidence="1">
    <location>
        <begin position="1027"/>
        <end position="1041"/>
    </location>
</feature>
<protein>
    <recommendedName>
        <fullName evidence="2">C2H2-type domain-containing protein</fullName>
    </recommendedName>
</protein>
<feature type="region of interest" description="Disordered" evidence="1">
    <location>
        <begin position="908"/>
        <end position="939"/>
    </location>
</feature>
<gene>
    <name evidence="3" type="ORF">PENSTE_c008G03981</name>
</gene>
<feature type="domain" description="C2H2-type" evidence="2">
    <location>
        <begin position="792"/>
        <end position="815"/>
    </location>
</feature>
<dbReference type="AlphaFoldDB" id="A0A1V6TBN4"/>
<dbReference type="PROSITE" id="PS00028">
    <property type="entry name" value="ZINC_FINGER_C2H2_1"/>
    <property type="match status" value="1"/>
</dbReference>